<dbReference type="InterPro" id="IPR012337">
    <property type="entry name" value="RNaseH-like_sf"/>
</dbReference>
<dbReference type="AlphaFoldDB" id="A0A371HUH9"/>
<dbReference type="InterPro" id="IPR036397">
    <property type="entry name" value="RNaseH_sf"/>
</dbReference>
<keyword evidence="2" id="KW-1185">Reference proteome</keyword>
<evidence type="ECO:0000313" key="1">
    <source>
        <dbReference type="EMBL" id="RDY06455.1"/>
    </source>
</evidence>
<evidence type="ECO:0000313" key="2">
    <source>
        <dbReference type="Proteomes" id="UP000257109"/>
    </source>
</evidence>
<dbReference type="SUPFAM" id="SSF53098">
    <property type="entry name" value="Ribonuclease H-like"/>
    <property type="match status" value="1"/>
</dbReference>
<name>A0A371HUH9_MUCPR</name>
<protein>
    <recommendedName>
        <fullName evidence="3">Integrase catalytic domain-containing protein</fullName>
    </recommendedName>
</protein>
<sequence>MTHASPWYADICNYLVASTYPRGAFRAYKVRLESNAKYYIWDDPYLWRLCNDQILRKCILETETQSILQFCHSATGGAIMDFLGRLFDVPKVLISDHGSHFCNRTMAILLEKYGVKMANPNRNDWSRLLEDALWAHRTTYQTPLGMSPYQIVFNKACHLLMEIEHRDY</sequence>
<dbReference type="PANTHER" id="PTHR48475">
    <property type="entry name" value="RIBONUCLEASE H"/>
    <property type="match status" value="1"/>
</dbReference>
<proteinExistence type="predicted"/>
<feature type="non-terminal residue" evidence="1">
    <location>
        <position position="1"/>
    </location>
</feature>
<accession>A0A371HUH9</accession>
<dbReference type="EMBL" id="QJKJ01001684">
    <property type="protein sequence ID" value="RDY06455.1"/>
    <property type="molecule type" value="Genomic_DNA"/>
</dbReference>
<dbReference type="PANTHER" id="PTHR48475:SF1">
    <property type="entry name" value="RNASE H TYPE-1 DOMAIN-CONTAINING PROTEIN"/>
    <property type="match status" value="1"/>
</dbReference>
<reference evidence="1" key="1">
    <citation type="submission" date="2018-05" db="EMBL/GenBank/DDBJ databases">
        <title>Draft genome of Mucuna pruriens seed.</title>
        <authorList>
            <person name="Nnadi N.E."/>
            <person name="Vos R."/>
            <person name="Hasami M.H."/>
            <person name="Devisetty U.K."/>
            <person name="Aguiy J.C."/>
        </authorList>
    </citation>
    <scope>NUCLEOTIDE SEQUENCE [LARGE SCALE GENOMIC DNA]</scope>
    <source>
        <strain evidence="1">JCA_2017</strain>
    </source>
</reference>
<evidence type="ECO:0008006" key="3">
    <source>
        <dbReference type="Google" id="ProtNLM"/>
    </source>
</evidence>
<dbReference type="GO" id="GO:0003676">
    <property type="term" value="F:nucleic acid binding"/>
    <property type="evidence" value="ECO:0007669"/>
    <property type="project" value="InterPro"/>
</dbReference>
<comment type="caution">
    <text evidence="1">The sequence shown here is derived from an EMBL/GenBank/DDBJ whole genome shotgun (WGS) entry which is preliminary data.</text>
</comment>
<dbReference type="Gene3D" id="3.30.420.10">
    <property type="entry name" value="Ribonuclease H-like superfamily/Ribonuclease H"/>
    <property type="match status" value="1"/>
</dbReference>
<dbReference type="OrthoDB" id="543541at2759"/>
<organism evidence="1 2">
    <name type="scientific">Mucuna pruriens</name>
    <name type="common">Velvet bean</name>
    <name type="synonym">Dolichos pruriens</name>
    <dbReference type="NCBI Taxonomy" id="157652"/>
    <lineage>
        <taxon>Eukaryota</taxon>
        <taxon>Viridiplantae</taxon>
        <taxon>Streptophyta</taxon>
        <taxon>Embryophyta</taxon>
        <taxon>Tracheophyta</taxon>
        <taxon>Spermatophyta</taxon>
        <taxon>Magnoliopsida</taxon>
        <taxon>eudicotyledons</taxon>
        <taxon>Gunneridae</taxon>
        <taxon>Pentapetalae</taxon>
        <taxon>rosids</taxon>
        <taxon>fabids</taxon>
        <taxon>Fabales</taxon>
        <taxon>Fabaceae</taxon>
        <taxon>Papilionoideae</taxon>
        <taxon>50 kb inversion clade</taxon>
        <taxon>NPAAA clade</taxon>
        <taxon>indigoferoid/millettioid clade</taxon>
        <taxon>Phaseoleae</taxon>
        <taxon>Mucuna</taxon>
    </lineage>
</organism>
<gene>
    <name evidence="1" type="ORF">CR513_09556</name>
</gene>
<dbReference type="Proteomes" id="UP000257109">
    <property type="component" value="Unassembled WGS sequence"/>
</dbReference>